<dbReference type="InterPro" id="IPR050900">
    <property type="entry name" value="Transposase_IS3/IS150/IS904"/>
</dbReference>
<evidence type="ECO:0000313" key="3">
    <source>
        <dbReference type="EMBL" id="AKZ21128.1"/>
    </source>
</evidence>
<dbReference type="InterPro" id="IPR036397">
    <property type="entry name" value="RNaseH_sf"/>
</dbReference>
<organism evidence="3">
    <name type="scientific">Prasiola crispa</name>
    <name type="common">Green alga</name>
    <name type="synonym">Ulva crispa</name>
    <dbReference type="NCBI Taxonomy" id="173492"/>
    <lineage>
        <taxon>Eukaryota</taxon>
        <taxon>Viridiplantae</taxon>
        <taxon>Chlorophyta</taxon>
        <taxon>core chlorophytes</taxon>
        <taxon>Trebouxiophyceae</taxon>
        <taxon>Prasiolales</taxon>
        <taxon>Prasiolaceae</taxon>
        <taxon>Prasiola</taxon>
    </lineage>
</organism>
<feature type="non-terminal residue" evidence="3">
    <location>
        <position position="482"/>
    </location>
</feature>
<dbReference type="Pfam" id="PF00665">
    <property type="entry name" value="rve"/>
    <property type="match status" value="1"/>
</dbReference>
<dbReference type="PANTHER" id="PTHR46889">
    <property type="entry name" value="TRANSPOSASE INSF FOR INSERTION SEQUENCE IS3B-RELATED"/>
    <property type="match status" value="1"/>
</dbReference>
<protein>
    <submittedName>
        <fullName evidence="3">Putative viral integrase</fullName>
    </submittedName>
</protein>
<dbReference type="AlphaFoldDB" id="A0A0R8S1K4"/>
<dbReference type="SUPFAM" id="SSF53098">
    <property type="entry name" value="Ribonuclease H-like"/>
    <property type="match status" value="2"/>
</dbReference>
<keyword evidence="3" id="KW-0934">Plastid</keyword>
<gene>
    <name evidence="3" type="primary">orf481</name>
</gene>
<evidence type="ECO:0000259" key="2">
    <source>
        <dbReference type="PROSITE" id="PS50994"/>
    </source>
</evidence>
<geneLocation type="chloroplast" evidence="3"/>
<accession>A0A0R8S1K4</accession>
<reference evidence="3" key="1">
    <citation type="journal article" date="2015" name="Genome Announc.">
        <title>Draft Plastid and Mitochondrial Genome Sequences from Antarctic Alga Prasiola crispa.</title>
        <authorList>
            <person name="Carvalho E.L."/>
            <person name="Wallau Gda L."/>
            <person name="Rangel D.L."/>
            <person name="Machado L.C."/>
            <person name="da Silva A.F."/>
            <person name="da Silva L.F."/>
            <person name="Macedo P.E."/>
            <person name="Pereira A.B."/>
            <person name="Victoria Fde C."/>
            <person name="Boldo J.T."/>
            <person name="Dal Belo C.A."/>
            <person name="Pinto P.M."/>
        </authorList>
    </citation>
    <scope>NUCLEOTIDE SEQUENCE</scope>
</reference>
<keyword evidence="3" id="KW-0150">Chloroplast</keyword>
<dbReference type="GO" id="GO:0003676">
    <property type="term" value="F:nucleic acid binding"/>
    <property type="evidence" value="ECO:0007669"/>
    <property type="project" value="InterPro"/>
</dbReference>
<sequence length="482" mass="55858">MTNEKKVKTSRKVKNLKIISVVDKDKNFMHSYIQDISPNSEASSIPKPKKLKAKKVLEPTLLEPLVKKPPVKKIRAKKTNVPANIYAFPNVLNGRNLNSKLNSVWAMDFTYLDVSLQGKSPGKHYCFVVVDHCTRKCILCKVFFLPNRRGTIKSTMVIKMLKKLIELAKNPDEIKFDMRKNESKQAELIDLENEKVSEDLEDIIQLDKQQNLKLKYELKNLQKTTPKKSKLGHKLILHTDNGVEFISKEYSQFIHENPELVGSTSDKGSPTQNTIVERYNRLLKSQRKTDADTGESFEFPKVVKTTQQLQTLVDRKINYLNDQPNDHNFGTSPNEYEILARVFEQKNTITSNIFLTKKSPKGQPKTEQEKTVLMQRKLIRYQAPTFEAWTKLSTEKLNYTMQNTNEIAKNSLSYFMDFRDEQREANNALLNTIGEVLENVKPKPKKPKSKPNKLRCPITYKIFKEILQAKRPKRTQRISWAR</sequence>
<dbReference type="PANTHER" id="PTHR46889:SF4">
    <property type="entry name" value="TRANSPOSASE INSO FOR INSERTION SEQUENCE ELEMENT IS911B-RELATED"/>
    <property type="match status" value="1"/>
</dbReference>
<dbReference type="GO" id="GO:0015074">
    <property type="term" value="P:DNA integration"/>
    <property type="evidence" value="ECO:0007669"/>
    <property type="project" value="InterPro"/>
</dbReference>
<feature type="domain" description="Integrase catalytic" evidence="2">
    <location>
        <begin position="167"/>
        <end position="341"/>
    </location>
</feature>
<dbReference type="InterPro" id="IPR012337">
    <property type="entry name" value="RNaseH-like_sf"/>
</dbReference>
<keyword evidence="1" id="KW-0175">Coiled coil</keyword>
<dbReference type="EMBL" id="KR017748">
    <property type="protein sequence ID" value="AKZ21128.1"/>
    <property type="molecule type" value="Genomic_DNA"/>
</dbReference>
<dbReference type="Gene3D" id="3.30.420.10">
    <property type="entry name" value="Ribonuclease H-like superfamily/Ribonuclease H"/>
    <property type="match status" value="2"/>
</dbReference>
<proteinExistence type="predicted"/>
<name>A0A0R8S1K4_PRACR</name>
<dbReference type="InterPro" id="IPR001584">
    <property type="entry name" value="Integrase_cat-core"/>
</dbReference>
<feature type="coiled-coil region" evidence="1">
    <location>
        <begin position="174"/>
        <end position="201"/>
    </location>
</feature>
<evidence type="ECO:0000256" key="1">
    <source>
        <dbReference type="SAM" id="Coils"/>
    </source>
</evidence>
<dbReference type="PROSITE" id="PS50994">
    <property type="entry name" value="INTEGRASE"/>
    <property type="match status" value="1"/>
</dbReference>